<feature type="signal peptide" evidence="1">
    <location>
        <begin position="1"/>
        <end position="25"/>
    </location>
</feature>
<keyword evidence="1" id="KW-0732">Signal</keyword>
<keyword evidence="3" id="KW-1185">Reference proteome</keyword>
<gene>
    <name evidence="2" type="ORF">TNCT_265821</name>
</gene>
<sequence length="205" mass="24078">MRSLKTFQGFLCLLYQFLLILEVKCGTKRELFDCGTVHICDCGLWDEYLKCWNLAPPQVKEIFQAVFTEFFPGEYDLYQDMNPLKIRFCNKTTIENVYEFYVKMDSDLRTYVVKLVPPYGSYTWRLEDRSPGRTLYPKNHWWLGPGCRSGFLPIRNSKSLEGVQAKRFKGREEKVIGNRRGAILLEGFEAVGSVIRKISERSKRW</sequence>
<dbReference type="EMBL" id="BMAO01020891">
    <property type="protein sequence ID" value="GFQ70590.1"/>
    <property type="molecule type" value="Genomic_DNA"/>
</dbReference>
<organism evidence="2 3">
    <name type="scientific">Trichonephila clavata</name>
    <name type="common">Joro spider</name>
    <name type="synonym">Nephila clavata</name>
    <dbReference type="NCBI Taxonomy" id="2740835"/>
    <lineage>
        <taxon>Eukaryota</taxon>
        <taxon>Metazoa</taxon>
        <taxon>Ecdysozoa</taxon>
        <taxon>Arthropoda</taxon>
        <taxon>Chelicerata</taxon>
        <taxon>Arachnida</taxon>
        <taxon>Araneae</taxon>
        <taxon>Araneomorphae</taxon>
        <taxon>Entelegynae</taxon>
        <taxon>Araneoidea</taxon>
        <taxon>Nephilidae</taxon>
        <taxon>Trichonephila</taxon>
    </lineage>
</organism>
<evidence type="ECO:0000256" key="1">
    <source>
        <dbReference type="SAM" id="SignalP"/>
    </source>
</evidence>
<dbReference type="Proteomes" id="UP000887116">
    <property type="component" value="Unassembled WGS sequence"/>
</dbReference>
<name>A0A8X6I4A9_TRICU</name>
<evidence type="ECO:0000313" key="3">
    <source>
        <dbReference type="Proteomes" id="UP000887116"/>
    </source>
</evidence>
<reference evidence="2" key="1">
    <citation type="submission" date="2020-07" db="EMBL/GenBank/DDBJ databases">
        <title>Multicomponent nature underlies the extraordinary mechanical properties of spider dragline silk.</title>
        <authorList>
            <person name="Kono N."/>
            <person name="Nakamura H."/>
            <person name="Mori M."/>
            <person name="Yoshida Y."/>
            <person name="Ohtoshi R."/>
            <person name="Malay A.D."/>
            <person name="Moran D.A.P."/>
            <person name="Tomita M."/>
            <person name="Numata K."/>
            <person name="Arakawa K."/>
        </authorList>
    </citation>
    <scope>NUCLEOTIDE SEQUENCE</scope>
</reference>
<accession>A0A8X6I4A9</accession>
<proteinExistence type="predicted"/>
<comment type="caution">
    <text evidence="2">The sequence shown here is derived from an EMBL/GenBank/DDBJ whole genome shotgun (WGS) entry which is preliminary data.</text>
</comment>
<evidence type="ECO:0000313" key="2">
    <source>
        <dbReference type="EMBL" id="GFQ70590.1"/>
    </source>
</evidence>
<dbReference type="OrthoDB" id="10478707at2759"/>
<protein>
    <submittedName>
        <fullName evidence="2">Uncharacterized protein</fullName>
    </submittedName>
</protein>
<feature type="chain" id="PRO_5036495336" evidence="1">
    <location>
        <begin position="26"/>
        <end position="205"/>
    </location>
</feature>
<dbReference type="AlphaFoldDB" id="A0A8X6I4A9"/>